<feature type="chain" id="PRO_5038666623" evidence="1">
    <location>
        <begin position="21"/>
        <end position="213"/>
    </location>
</feature>
<dbReference type="OrthoDB" id="1907746at2"/>
<comment type="caution">
    <text evidence="2">The sequence shown here is derived from an EMBL/GenBank/DDBJ whole genome shotgun (WGS) entry which is preliminary data.</text>
</comment>
<dbReference type="RefSeq" id="WP_136003885.1">
    <property type="nucleotide sequence ID" value="NZ_SRYR01000001.1"/>
</dbReference>
<evidence type="ECO:0000256" key="1">
    <source>
        <dbReference type="SAM" id="SignalP"/>
    </source>
</evidence>
<dbReference type="EMBL" id="SRYR01000001">
    <property type="protein sequence ID" value="TGY43519.1"/>
    <property type="molecule type" value="Genomic_DNA"/>
</dbReference>
<keyword evidence="3" id="KW-1185">Reference proteome</keyword>
<evidence type="ECO:0000313" key="2">
    <source>
        <dbReference type="EMBL" id="TGY43519.1"/>
    </source>
</evidence>
<proteinExistence type="predicted"/>
<name>A0A4S2DMJ1_9CLOT</name>
<gene>
    <name evidence="2" type="ORF">E5347_01525</name>
</gene>
<dbReference type="Proteomes" id="UP000306888">
    <property type="component" value="Unassembled WGS sequence"/>
</dbReference>
<dbReference type="AlphaFoldDB" id="A0A4S2DMJ1"/>
<protein>
    <submittedName>
        <fullName evidence="2">Uncharacterized protein</fullName>
    </submittedName>
</protein>
<organism evidence="2 3">
    <name type="scientific">Clostridium sartagoforme</name>
    <dbReference type="NCBI Taxonomy" id="84031"/>
    <lineage>
        <taxon>Bacteria</taxon>
        <taxon>Bacillati</taxon>
        <taxon>Bacillota</taxon>
        <taxon>Clostridia</taxon>
        <taxon>Eubacteriales</taxon>
        <taxon>Clostridiaceae</taxon>
        <taxon>Clostridium</taxon>
    </lineage>
</organism>
<accession>A0A4S2DMJ1</accession>
<evidence type="ECO:0000313" key="3">
    <source>
        <dbReference type="Proteomes" id="UP000306888"/>
    </source>
</evidence>
<reference evidence="2 3" key="1">
    <citation type="submission" date="2019-04" db="EMBL/GenBank/DDBJ databases">
        <title>Microbes associate with the intestines of laboratory mice.</title>
        <authorList>
            <person name="Navarre W."/>
            <person name="Wong E."/>
            <person name="Huang K."/>
            <person name="Tropini C."/>
            <person name="Ng K."/>
            <person name="Yu B."/>
        </authorList>
    </citation>
    <scope>NUCLEOTIDE SEQUENCE [LARGE SCALE GENOMIC DNA]</scope>
    <source>
        <strain evidence="2 3">NM50_B9-20</strain>
    </source>
</reference>
<sequence length="213" mass="24176">MNKKILLGIIVLSLSFNLTSCSLFKETPMDKNVVEGTTTEDEVSKEDEPIKITDFEALNKVYTSTKDISLINVGDDIYDDRQGISHVTGEYKEMDFVKDLLYLYLNEDQSVFDYLVSIDTNTEKGYTSITNEDKEKLIKDLNSLREQMELSPGEEMVVRLDKVTYEGPNSKTNTGSSFKIRAAVSRVGATVVPWNYFTVTVFEEGNKLYAHLF</sequence>
<keyword evidence="1" id="KW-0732">Signal</keyword>
<feature type="signal peptide" evidence="1">
    <location>
        <begin position="1"/>
        <end position="20"/>
    </location>
</feature>